<dbReference type="GO" id="GO:0005524">
    <property type="term" value="F:ATP binding"/>
    <property type="evidence" value="ECO:0007669"/>
    <property type="project" value="UniProtKB-UniRule"/>
</dbReference>
<dbReference type="RefSeq" id="WP_022610639.1">
    <property type="nucleotide sequence ID" value="NZ_LK391965.1"/>
</dbReference>
<keyword evidence="1" id="KW-0436">Ligase</keyword>
<reference evidence="6 7" key="1">
    <citation type="journal article" date="2013" name="ISME J.">
        <title>Comparative genomics of pathogenic lineages of Vibrio nigripulchritudo identifies virulence-associated traits.</title>
        <authorList>
            <person name="Goudenege D."/>
            <person name="Labreuche Y."/>
            <person name="Krin E."/>
            <person name="Ansquer D."/>
            <person name="Mangenot S."/>
            <person name="Calteau A."/>
            <person name="Medigue C."/>
            <person name="Mazel D."/>
            <person name="Polz M.F."/>
            <person name="Le Roux F."/>
        </authorList>
    </citation>
    <scope>NUCLEOTIDE SEQUENCE [LARGE SCALE GENOMIC DNA]</scope>
    <source>
        <strain evidence="6 7">SOn1</strain>
    </source>
</reference>
<dbReference type="InterPro" id="IPR052032">
    <property type="entry name" value="ATP-dep_AA_Ligase"/>
</dbReference>
<evidence type="ECO:0000256" key="2">
    <source>
        <dbReference type="ARBA" id="ARBA00022741"/>
    </source>
</evidence>
<evidence type="ECO:0000256" key="3">
    <source>
        <dbReference type="ARBA" id="ARBA00022840"/>
    </source>
</evidence>
<protein>
    <recommendedName>
        <fullName evidence="5">ATP-grasp domain-containing protein</fullName>
    </recommendedName>
</protein>
<keyword evidence="2 4" id="KW-0547">Nucleotide-binding</keyword>
<dbReference type="PROSITE" id="PS50975">
    <property type="entry name" value="ATP_GRASP"/>
    <property type="match status" value="1"/>
</dbReference>
<dbReference type="EMBL" id="CAOF01000039">
    <property type="protein sequence ID" value="CCO45002.1"/>
    <property type="molecule type" value="Genomic_DNA"/>
</dbReference>
<gene>
    <name evidence="6" type="ORF">VIBNISOn1_1330009</name>
</gene>
<accession>A0AAV2VJZ4</accession>
<dbReference type="Proteomes" id="UP000018211">
    <property type="component" value="Unassembled WGS sequence"/>
</dbReference>
<dbReference type="AlphaFoldDB" id="A0AAV2VJZ4"/>
<dbReference type="SUPFAM" id="SSF56059">
    <property type="entry name" value="Glutathione synthetase ATP-binding domain-like"/>
    <property type="match status" value="1"/>
</dbReference>
<organism evidence="6 7">
    <name type="scientific">Vibrio nigripulchritudo SOn1</name>
    <dbReference type="NCBI Taxonomy" id="1238450"/>
    <lineage>
        <taxon>Bacteria</taxon>
        <taxon>Pseudomonadati</taxon>
        <taxon>Pseudomonadota</taxon>
        <taxon>Gammaproteobacteria</taxon>
        <taxon>Vibrionales</taxon>
        <taxon>Vibrionaceae</taxon>
        <taxon>Vibrio</taxon>
    </lineage>
</organism>
<evidence type="ECO:0000256" key="4">
    <source>
        <dbReference type="PROSITE-ProRule" id="PRU00409"/>
    </source>
</evidence>
<dbReference type="InterPro" id="IPR011761">
    <property type="entry name" value="ATP-grasp"/>
</dbReference>
<dbReference type="Gene3D" id="3.30.470.20">
    <property type="entry name" value="ATP-grasp fold, B domain"/>
    <property type="match status" value="1"/>
</dbReference>
<evidence type="ECO:0000259" key="5">
    <source>
        <dbReference type="PROSITE" id="PS50975"/>
    </source>
</evidence>
<proteinExistence type="predicted"/>
<sequence length="399" mass="45550">MNSKKLIVVLNQDRYRYYAYHQVTSLNDKILCFYDQTGRLPDNSDIASNVTIIKKDSELTFEYIIDELEKYVSDCSEIAVVCTEEKYFVLAGQLREHLNLCTYGPGLETSVFFRDKVVMKQKVENWGFAVPKHAVISHSTSYQDLSRLLDTDTFIVKPIDGHGARKTYLVHNEAEFIECDIDCSGMFEAEKYIDGTLYHIDSIIEGGKIIYSKPFEYSFPCYEYKNGKVISSLELTEASPLYNKLTQYNEALLSHLSGNHVIHLELFIDGEDIIFLEIAGRPPGGGLVPLHRIAHGVDFAQEAMKIQMLNGYKPRSVGKREKYCTFFMVPSPKLTCVTKIDTPTFQSDVEFFYNNVNVGDELNVSESVSQNAAFYLVSSKEKSHIEADFQMFKNHIMFT</sequence>
<dbReference type="Gene3D" id="3.40.50.20">
    <property type="match status" value="1"/>
</dbReference>
<dbReference type="PANTHER" id="PTHR43585:SF2">
    <property type="entry name" value="ATP-GRASP ENZYME FSQD"/>
    <property type="match status" value="1"/>
</dbReference>
<dbReference type="GO" id="GO:0016874">
    <property type="term" value="F:ligase activity"/>
    <property type="evidence" value="ECO:0007669"/>
    <property type="project" value="UniProtKB-KW"/>
</dbReference>
<keyword evidence="3 4" id="KW-0067">ATP-binding</keyword>
<dbReference type="PANTHER" id="PTHR43585">
    <property type="entry name" value="FUMIPYRROLE BIOSYNTHESIS PROTEIN C"/>
    <property type="match status" value="1"/>
</dbReference>
<dbReference type="GO" id="GO:0046872">
    <property type="term" value="F:metal ion binding"/>
    <property type="evidence" value="ECO:0007669"/>
    <property type="project" value="InterPro"/>
</dbReference>
<name>A0AAV2VJZ4_9VIBR</name>
<evidence type="ECO:0000313" key="7">
    <source>
        <dbReference type="Proteomes" id="UP000018211"/>
    </source>
</evidence>
<feature type="domain" description="ATP-grasp" evidence="5">
    <location>
        <begin position="120"/>
        <end position="308"/>
    </location>
</feature>
<evidence type="ECO:0000313" key="6">
    <source>
        <dbReference type="EMBL" id="CCO45002.1"/>
    </source>
</evidence>
<evidence type="ECO:0000256" key="1">
    <source>
        <dbReference type="ARBA" id="ARBA00022598"/>
    </source>
</evidence>
<comment type="caution">
    <text evidence="6">The sequence shown here is derived from an EMBL/GenBank/DDBJ whole genome shotgun (WGS) entry which is preliminary data.</text>
</comment>